<dbReference type="PANTHER" id="PTHR48079">
    <property type="entry name" value="PROTEIN YEEZ"/>
    <property type="match status" value="1"/>
</dbReference>
<dbReference type="Gene3D" id="3.40.50.720">
    <property type="entry name" value="NAD(P)-binding Rossmann-like Domain"/>
    <property type="match status" value="1"/>
</dbReference>
<dbReference type="InterPro" id="IPR051783">
    <property type="entry name" value="NAD(P)-dependent_oxidoreduct"/>
</dbReference>
<feature type="domain" description="NAD(P)-binding" evidence="1">
    <location>
        <begin position="6"/>
        <end position="90"/>
    </location>
</feature>
<dbReference type="AlphaFoldDB" id="A0A813SLQ1"/>
<proteinExistence type="predicted"/>
<dbReference type="InterPro" id="IPR016040">
    <property type="entry name" value="NAD(P)-bd_dom"/>
</dbReference>
<sequence length="123" mass="13964">MSKTILVTGANSFIGGWIVKYLIEKGYNVRGTVRSQAKELQVLDGISKDKQNQISFVHIPDITTDSFEEAIKDVHGIIHVASPYHFKKLFYPNKFEYELKLVATKRQKLLIDSTAPPALSYKH</sequence>
<dbReference type="Proteomes" id="UP000663860">
    <property type="component" value="Unassembled WGS sequence"/>
</dbReference>
<accession>A0A813SLQ1</accession>
<dbReference type="PANTHER" id="PTHR48079:SF6">
    <property type="entry name" value="NAD(P)-BINDING DOMAIN-CONTAINING PROTEIN-RELATED"/>
    <property type="match status" value="1"/>
</dbReference>
<name>A0A813SLQ1_9BILA</name>
<dbReference type="SUPFAM" id="SSF51735">
    <property type="entry name" value="NAD(P)-binding Rossmann-fold domains"/>
    <property type="match status" value="1"/>
</dbReference>
<reference evidence="2" key="1">
    <citation type="submission" date="2021-02" db="EMBL/GenBank/DDBJ databases">
        <authorList>
            <person name="Nowell W R."/>
        </authorList>
    </citation>
    <scope>NUCLEOTIDE SEQUENCE</scope>
</reference>
<gene>
    <name evidence="2" type="ORF">IZO911_LOCUS6755</name>
</gene>
<evidence type="ECO:0000313" key="3">
    <source>
        <dbReference type="Proteomes" id="UP000663860"/>
    </source>
</evidence>
<dbReference type="GO" id="GO:0005737">
    <property type="term" value="C:cytoplasm"/>
    <property type="evidence" value="ECO:0007669"/>
    <property type="project" value="TreeGrafter"/>
</dbReference>
<protein>
    <recommendedName>
        <fullName evidence="1">NAD(P)-binding domain-containing protein</fullName>
    </recommendedName>
</protein>
<dbReference type="GO" id="GO:0004029">
    <property type="term" value="F:aldehyde dehydrogenase (NAD+) activity"/>
    <property type="evidence" value="ECO:0007669"/>
    <property type="project" value="TreeGrafter"/>
</dbReference>
<evidence type="ECO:0000313" key="2">
    <source>
        <dbReference type="EMBL" id="CAF0797719.1"/>
    </source>
</evidence>
<comment type="caution">
    <text evidence="2">The sequence shown here is derived from an EMBL/GenBank/DDBJ whole genome shotgun (WGS) entry which is preliminary data.</text>
</comment>
<dbReference type="InterPro" id="IPR036291">
    <property type="entry name" value="NAD(P)-bd_dom_sf"/>
</dbReference>
<organism evidence="2 3">
    <name type="scientific">Adineta steineri</name>
    <dbReference type="NCBI Taxonomy" id="433720"/>
    <lineage>
        <taxon>Eukaryota</taxon>
        <taxon>Metazoa</taxon>
        <taxon>Spiralia</taxon>
        <taxon>Gnathifera</taxon>
        <taxon>Rotifera</taxon>
        <taxon>Eurotatoria</taxon>
        <taxon>Bdelloidea</taxon>
        <taxon>Adinetida</taxon>
        <taxon>Adinetidae</taxon>
        <taxon>Adineta</taxon>
    </lineage>
</organism>
<dbReference type="EMBL" id="CAJNOE010000043">
    <property type="protein sequence ID" value="CAF0797719.1"/>
    <property type="molecule type" value="Genomic_DNA"/>
</dbReference>
<dbReference type="Pfam" id="PF16363">
    <property type="entry name" value="GDP_Man_Dehyd"/>
    <property type="match status" value="1"/>
</dbReference>
<evidence type="ECO:0000259" key="1">
    <source>
        <dbReference type="Pfam" id="PF16363"/>
    </source>
</evidence>